<evidence type="ECO:0000259" key="3">
    <source>
        <dbReference type="Pfam" id="PF04840"/>
    </source>
</evidence>
<accession>A0A6A6KRT7</accession>
<dbReference type="FunFam" id="1.10.150.780:FF:000001">
    <property type="entry name" value="Vacuolar protein sorting-associated protein 16 homolog"/>
    <property type="match status" value="1"/>
</dbReference>
<dbReference type="Pfam" id="PF04840">
    <property type="entry name" value="Vps16_C"/>
    <property type="match status" value="1"/>
</dbReference>
<dbReference type="Proteomes" id="UP000467840">
    <property type="component" value="Chromosome 2"/>
</dbReference>
<comment type="caution">
    <text evidence="5">The sequence shown here is derived from an EMBL/GenBank/DDBJ whole genome shotgun (WGS) entry which is preliminary data.</text>
</comment>
<dbReference type="GO" id="GO:0006886">
    <property type="term" value="P:intracellular protein transport"/>
    <property type="evidence" value="ECO:0007669"/>
    <property type="project" value="InterPro"/>
</dbReference>
<evidence type="ECO:0000256" key="1">
    <source>
        <dbReference type="ARBA" id="ARBA00009250"/>
    </source>
</evidence>
<dbReference type="Pfam" id="PF04841">
    <property type="entry name" value="Vps16_N"/>
    <property type="match status" value="1"/>
</dbReference>
<evidence type="ECO:0000313" key="6">
    <source>
        <dbReference type="Proteomes" id="UP000467840"/>
    </source>
</evidence>
<dbReference type="AlphaFoldDB" id="A0A6A6KRT7"/>
<dbReference type="InterPro" id="IPR038132">
    <property type="entry name" value="Vps16_C_sf"/>
</dbReference>
<name>A0A6A6KRT7_HEVBR</name>
<protein>
    <recommendedName>
        <fullName evidence="2">Protein VACUOLELESS1</fullName>
    </recommendedName>
</protein>
<dbReference type="GO" id="GO:0042144">
    <property type="term" value="P:vacuole fusion, non-autophagic"/>
    <property type="evidence" value="ECO:0007669"/>
    <property type="project" value="TreeGrafter"/>
</dbReference>
<keyword evidence="2" id="KW-0926">Vacuole</keyword>
<dbReference type="SUPFAM" id="SSF50978">
    <property type="entry name" value="WD40 repeat-like"/>
    <property type="match status" value="1"/>
</dbReference>
<comment type="similarity">
    <text evidence="1 2">Belongs to the VPS16 family.</text>
</comment>
<keyword evidence="6" id="KW-1185">Reference proteome</keyword>
<evidence type="ECO:0000259" key="4">
    <source>
        <dbReference type="Pfam" id="PF04841"/>
    </source>
</evidence>
<dbReference type="InterPro" id="IPR006926">
    <property type="entry name" value="Vps16_N"/>
</dbReference>
<dbReference type="GO" id="GO:0016197">
    <property type="term" value="P:endosomal transport"/>
    <property type="evidence" value="ECO:0007669"/>
    <property type="project" value="TreeGrafter"/>
</dbReference>
<dbReference type="GO" id="GO:0003779">
    <property type="term" value="F:actin binding"/>
    <property type="evidence" value="ECO:0007669"/>
    <property type="project" value="TreeGrafter"/>
</dbReference>
<dbReference type="InterPro" id="IPR006925">
    <property type="entry name" value="Vps16_C"/>
</dbReference>
<dbReference type="InterPro" id="IPR036322">
    <property type="entry name" value="WD40_repeat_dom_sf"/>
</dbReference>
<comment type="subcellular location">
    <subcellularLocation>
        <location evidence="2">Vacuole membrane</location>
        <topology evidence="2">Peripheral membrane protein</topology>
    </subcellularLocation>
</comment>
<keyword evidence="2" id="KW-0472">Membrane</keyword>
<evidence type="ECO:0000256" key="2">
    <source>
        <dbReference type="PIRNR" id="PIRNR007949"/>
    </source>
</evidence>
<feature type="domain" description="Vps16 C-terminal" evidence="3">
    <location>
        <begin position="532"/>
        <end position="776"/>
    </location>
</feature>
<dbReference type="EMBL" id="JAAGAX010000015">
    <property type="protein sequence ID" value="KAF2290668.1"/>
    <property type="molecule type" value="Genomic_DNA"/>
</dbReference>
<sequence length="795" mass="89745">MANVSVAAEWQLLSNRFYRKLEIYQMRWKHVDLSRNKVACAPFGGPIAIIRDDSKIVQLYSESALRKLRIFNSAGVLISETIWKHPGGRLIGMSWTDDQTLICIVQDGTIYRYNINAECLEPNYSMGKECFEQNVVDCVFWGNGVVCLTEAGKLFCVADFKDIKPYKLADPIIRMEEELPHCMAVIEPQYTVSGNVVVLLGVGDGIVTVDDDDVRQVESDDLRGPVQKLAVSHNGRILARFTHDGYLVMSNMQFDTIFEYQCESDLPPEQMAWCGLDSVLLYRDDMLLVVGPSEYCISYIYDEPVILIPECDGVRILSNSTLEFLQRVPDSTESIFKIGSTSPASLLVDALDHFDRRSAKADENLRLIRTSLPEAVEACVDAAGHEFDVSRQRTLLRAASYGQAFFGFGSNFQRDCIQEMCKTLRVLNAVRDFVIGVPLSIQQYKSLTAPVLIGRLINAHQHLLALRLSEYLGIIKASRKQEIDNEKRELKICKGISYAAVAAHADKSGRRKLAAMLVEYESRSSKQRPALEFFGTIQARSFARDLFITYARSYKHEFLKDFFLSTGQLQDVAFLLWKESWELGKNPMASKGSPLHGPRIKLIEKAQNLFSETKEHTFESKAAEEHAKLLRIQHELEVSTKQAIFVDSSISDTIRTCIVLGNHRAAMKVKTEFKVSEKRWYWLKVFALATIRDWDALEKFSKEKRPPIGYRPFVEACIDADEKGEALKYIPKLGDPRERAEAYARIGMAKEAADAASQAKDGELLGRLKLSFAQNTAASSIFDTLRDRLSFQGVS</sequence>
<dbReference type="PIRSF" id="PIRSF007949">
    <property type="entry name" value="VPS16"/>
    <property type="match status" value="1"/>
</dbReference>
<organism evidence="5 6">
    <name type="scientific">Hevea brasiliensis</name>
    <name type="common">Para rubber tree</name>
    <name type="synonym">Siphonia brasiliensis</name>
    <dbReference type="NCBI Taxonomy" id="3981"/>
    <lineage>
        <taxon>Eukaryota</taxon>
        <taxon>Viridiplantae</taxon>
        <taxon>Streptophyta</taxon>
        <taxon>Embryophyta</taxon>
        <taxon>Tracheophyta</taxon>
        <taxon>Spermatophyta</taxon>
        <taxon>Magnoliopsida</taxon>
        <taxon>eudicotyledons</taxon>
        <taxon>Gunneridae</taxon>
        <taxon>Pentapetalae</taxon>
        <taxon>rosids</taxon>
        <taxon>fabids</taxon>
        <taxon>Malpighiales</taxon>
        <taxon>Euphorbiaceae</taxon>
        <taxon>Crotonoideae</taxon>
        <taxon>Micrandreae</taxon>
        <taxon>Hevea</taxon>
    </lineage>
</organism>
<dbReference type="GO" id="GO:0005765">
    <property type="term" value="C:lysosomal membrane"/>
    <property type="evidence" value="ECO:0007669"/>
    <property type="project" value="TreeGrafter"/>
</dbReference>
<feature type="domain" description="Vps16 N-terminal" evidence="4">
    <location>
        <begin position="8"/>
        <end position="406"/>
    </location>
</feature>
<dbReference type="GO" id="GO:0005768">
    <property type="term" value="C:endosome"/>
    <property type="evidence" value="ECO:0007669"/>
    <property type="project" value="TreeGrafter"/>
</dbReference>
<dbReference type="Gene3D" id="1.10.150.780">
    <property type="entry name" value="Vps16, C-terminal region"/>
    <property type="match status" value="1"/>
</dbReference>
<dbReference type="PANTHER" id="PTHR12811:SF0">
    <property type="entry name" value="VACUOLAR PROTEIN SORTING-ASSOCIATED PROTEIN 16 HOMOLOG"/>
    <property type="match status" value="1"/>
</dbReference>
<proteinExistence type="inferred from homology"/>
<dbReference type="PANTHER" id="PTHR12811">
    <property type="entry name" value="VACUOLAR PROTEIN SORTING VPS16"/>
    <property type="match status" value="1"/>
</dbReference>
<comment type="function">
    <text evidence="2">Required for vacuole biogenesis and vacuole enlargment in dividing and expanding cells. Involved in the docking or fusion of prevacuolar vesicles.</text>
</comment>
<gene>
    <name evidence="5" type="ORF">GH714_014930</name>
</gene>
<dbReference type="GO" id="GO:0030897">
    <property type="term" value="C:HOPS complex"/>
    <property type="evidence" value="ECO:0007669"/>
    <property type="project" value="TreeGrafter"/>
</dbReference>
<reference evidence="5 6" key="1">
    <citation type="journal article" date="2020" name="Mol. Plant">
        <title>The Chromosome-Based Rubber Tree Genome Provides New Insights into Spurge Genome Evolution and Rubber Biosynthesis.</title>
        <authorList>
            <person name="Liu J."/>
            <person name="Shi C."/>
            <person name="Shi C.C."/>
            <person name="Li W."/>
            <person name="Zhang Q.J."/>
            <person name="Zhang Y."/>
            <person name="Li K."/>
            <person name="Lu H.F."/>
            <person name="Shi C."/>
            <person name="Zhu S.T."/>
            <person name="Xiao Z.Y."/>
            <person name="Nan H."/>
            <person name="Yue Y."/>
            <person name="Zhu X.G."/>
            <person name="Wu Y."/>
            <person name="Hong X.N."/>
            <person name="Fan G.Y."/>
            <person name="Tong Y."/>
            <person name="Zhang D."/>
            <person name="Mao C.L."/>
            <person name="Liu Y.L."/>
            <person name="Hao S.J."/>
            <person name="Liu W.Q."/>
            <person name="Lv M.Q."/>
            <person name="Zhang H.B."/>
            <person name="Liu Y."/>
            <person name="Hu-Tang G.R."/>
            <person name="Wang J.P."/>
            <person name="Wang J.H."/>
            <person name="Sun Y.H."/>
            <person name="Ni S.B."/>
            <person name="Chen W.B."/>
            <person name="Zhang X.C."/>
            <person name="Jiao Y.N."/>
            <person name="Eichler E.E."/>
            <person name="Li G.H."/>
            <person name="Liu X."/>
            <person name="Gao L.Z."/>
        </authorList>
    </citation>
    <scope>NUCLEOTIDE SEQUENCE [LARGE SCALE GENOMIC DNA]</scope>
    <source>
        <strain evidence="6">cv. GT1</strain>
        <tissue evidence="5">Leaf</tissue>
    </source>
</reference>
<dbReference type="InterPro" id="IPR016534">
    <property type="entry name" value="VPS16"/>
</dbReference>
<evidence type="ECO:0000313" key="5">
    <source>
        <dbReference type="EMBL" id="KAF2290668.1"/>
    </source>
</evidence>